<dbReference type="Gene3D" id="2.40.70.10">
    <property type="entry name" value="Acid Proteases"/>
    <property type="match status" value="1"/>
</dbReference>
<gene>
    <name evidence="8" type="ORF">MCOR_4294</name>
</gene>
<dbReference type="PANTHER" id="PTHR37984:SF5">
    <property type="entry name" value="PROTEIN NYNRIN-LIKE"/>
    <property type="match status" value="1"/>
</dbReference>
<accession>A0A6J8A9H7</accession>
<evidence type="ECO:0000256" key="4">
    <source>
        <dbReference type="ARBA" id="ARBA00022759"/>
    </source>
</evidence>
<dbReference type="InterPro" id="IPR050951">
    <property type="entry name" value="Retrovirus_Pol_polyprotein"/>
</dbReference>
<protein>
    <recommendedName>
        <fullName evidence="7">Reverse transcriptase/retrotransposon-derived protein RNase H-like domain-containing protein</fullName>
    </recommendedName>
</protein>
<proteinExistence type="predicted"/>
<keyword evidence="4" id="KW-0255">Endonuclease</keyword>
<name>A0A6J8A9H7_MYTCO</name>
<reference evidence="8 9" key="1">
    <citation type="submission" date="2020-06" db="EMBL/GenBank/DDBJ databases">
        <authorList>
            <person name="Li R."/>
            <person name="Bekaert M."/>
        </authorList>
    </citation>
    <scope>NUCLEOTIDE SEQUENCE [LARGE SCALE GENOMIC DNA]</scope>
    <source>
        <strain evidence="9">wild</strain>
    </source>
</reference>
<dbReference type="Gene3D" id="3.30.70.270">
    <property type="match status" value="2"/>
</dbReference>
<evidence type="ECO:0000313" key="8">
    <source>
        <dbReference type="EMBL" id="CAC5362564.1"/>
    </source>
</evidence>
<dbReference type="PANTHER" id="PTHR37984">
    <property type="entry name" value="PROTEIN CBG26694"/>
    <property type="match status" value="1"/>
</dbReference>
<dbReference type="InterPro" id="IPR041577">
    <property type="entry name" value="RT_RNaseH_2"/>
</dbReference>
<evidence type="ECO:0000256" key="6">
    <source>
        <dbReference type="SAM" id="MobiDB-lite"/>
    </source>
</evidence>
<evidence type="ECO:0000259" key="7">
    <source>
        <dbReference type="Pfam" id="PF17919"/>
    </source>
</evidence>
<evidence type="ECO:0000256" key="5">
    <source>
        <dbReference type="ARBA" id="ARBA00023268"/>
    </source>
</evidence>
<dbReference type="CDD" id="cd00303">
    <property type="entry name" value="retropepsin_like"/>
    <property type="match status" value="1"/>
</dbReference>
<keyword evidence="4" id="KW-0378">Hydrolase</keyword>
<dbReference type="InterPro" id="IPR043502">
    <property type="entry name" value="DNA/RNA_pol_sf"/>
</dbReference>
<dbReference type="GO" id="GO:0016779">
    <property type="term" value="F:nucleotidyltransferase activity"/>
    <property type="evidence" value="ECO:0007669"/>
    <property type="project" value="UniProtKB-KW"/>
</dbReference>
<dbReference type="OrthoDB" id="6116596at2759"/>
<keyword evidence="9" id="KW-1185">Reference proteome</keyword>
<dbReference type="Pfam" id="PF17919">
    <property type="entry name" value="RT_RNaseH_2"/>
    <property type="match status" value="1"/>
</dbReference>
<keyword evidence="1" id="KW-0808">Transferase</keyword>
<sequence>MKDRLSAMLTDKLNSSVAEMSAIQAHNTNQSNEPYQRQRYQQRPKSNFQQQNYQRPPISTCQGCGKPNLKKTHVYSVLGTGQQKLRVLGKVFLTIQIKEKCFDFDFHVIDTLPHSLIIGVDFLETNNVTINLSRKSMEISDKCAKICSLETNSGLARCIKSCALPANSEIVLPVHVSRRIQGEQVLLEPNPNLEKKQLMGARCIVTVNKGKSVFRIINPTNKTVHLPRRYVLANAINVDEQFMQTLDNAKVKSMNTIETKPKNTDNLEFDLSKAELTSQQKSQLRTFLNENKNQLFNCLSKANLTLKPSKCSFAVTEVEYLGHVISKEGVKVDPEKTSAVATFPEPKTQKDVRSFLGMCNYYRQFVQSYSKITTPLTELLKKNVQFRWTAQCQIAFDDLKTRLTSSPILAYADMNKPFEVKCDASDYAIGHVNTKRRPKQIKSNSIRRTIARCS</sequence>
<dbReference type="SUPFAM" id="SSF56672">
    <property type="entry name" value="DNA/RNA polymerases"/>
    <property type="match status" value="1"/>
</dbReference>
<dbReference type="InterPro" id="IPR043128">
    <property type="entry name" value="Rev_trsase/Diguanyl_cyclase"/>
</dbReference>
<dbReference type="EMBL" id="CACVKT020000743">
    <property type="protein sequence ID" value="CAC5362564.1"/>
    <property type="molecule type" value="Genomic_DNA"/>
</dbReference>
<dbReference type="Proteomes" id="UP000507470">
    <property type="component" value="Unassembled WGS sequence"/>
</dbReference>
<evidence type="ECO:0000313" key="9">
    <source>
        <dbReference type="Proteomes" id="UP000507470"/>
    </source>
</evidence>
<feature type="domain" description="Reverse transcriptase/retrotransposon-derived protein RNase H-like" evidence="7">
    <location>
        <begin position="388"/>
        <end position="438"/>
    </location>
</feature>
<keyword evidence="3" id="KW-0540">Nuclease</keyword>
<keyword evidence="2" id="KW-0548">Nucleotidyltransferase</keyword>
<evidence type="ECO:0000256" key="3">
    <source>
        <dbReference type="ARBA" id="ARBA00022722"/>
    </source>
</evidence>
<dbReference type="InterPro" id="IPR021109">
    <property type="entry name" value="Peptidase_aspartic_dom_sf"/>
</dbReference>
<dbReference type="AlphaFoldDB" id="A0A6J8A9H7"/>
<dbReference type="FunFam" id="3.30.70.270:FF:000020">
    <property type="entry name" value="Transposon Tf2-6 polyprotein-like Protein"/>
    <property type="match status" value="1"/>
</dbReference>
<feature type="region of interest" description="Disordered" evidence="6">
    <location>
        <begin position="26"/>
        <end position="52"/>
    </location>
</feature>
<organism evidence="8 9">
    <name type="scientific">Mytilus coruscus</name>
    <name type="common">Sea mussel</name>
    <dbReference type="NCBI Taxonomy" id="42192"/>
    <lineage>
        <taxon>Eukaryota</taxon>
        <taxon>Metazoa</taxon>
        <taxon>Spiralia</taxon>
        <taxon>Lophotrochozoa</taxon>
        <taxon>Mollusca</taxon>
        <taxon>Bivalvia</taxon>
        <taxon>Autobranchia</taxon>
        <taxon>Pteriomorphia</taxon>
        <taxon>Mytilida</taxon>
        <taxon>Mytiloidea</taxon>
        <taxon>Mytilidae</taxon>
        <taxon>Mytilinae</taxon>
        <taxon>Mytilus</taxon>
    </lineage>
</organism>
<dbReference type="GO" id="GO:0004519">
    <property type="term" value="F:endonuclease activity"/>
    <property type="evidence" value="ECO:0007669"/>
    <property type="project" value="UniProtKB-KW"/>
</dbReference>
<evidence type="ECO:0000256" key="1">
    <source>
        <dbReference type="ARBA" id="ARBA00022679"/>
    </source>
</evidence>
<evidence type="ECO:0000256" key="2">
    <source>
        <dbReference type="ARBA" id="ARBA00022695"/>
    </source>
</evidence>
<keyword evidence="5" id="KW-0511">Multifunctional enzyme</keyword>